<feature type="transmembrane region" description="Helical" evidence="1">
    <location>
        <begin position="12"/>
        <end position="35"/>
    </location>
</feature>
<keyword evidence="1" id="KW-1133">Transmembrane helix</keyword>
<comment type="caution">
    <text evidence="2">The sequence shown here is derived from an EMBL/GenBank/DDBJ whole genome shotgun (WGS) entry which is preliminary data.</text>
</comment>
<keyword evidence="1" id="KW-0812">Transmembrane</keyword>
<reference evidence="2" key="1">
    <citation type="journal article" date="2023" name="Mol. Ecol. Resour.">
        <title>Chromosome-level genome assembly of a triploid poplar Populus alba 'Berolinensis'.</title>
        <authorList>
            <person name="Chen S."/>
            <person name="Yu Y."/>
            <person name="Wang X."/>
            <person name="Wang S."/>
            <person name="Zhang T."/>
            <person name="Zhou Y."/>
            <person name="He R."/>
            <person name="Meng N."/>
            <person name="Wang Y."/>
            <person name="Liu W."/>
            <person name="Liu Z."/>
            <person name="Liu J."/>
            <person name="Guo Q."/>
            <person name="Huang H."/>
            <person name="Sederoff R.R."/>
            <person name="Wang G."/>
            <person name="Qu G."/>
            <person name="Chen S."/>
        </authorList>
    </citation>
    <scope>NUCLEOTIDE SEQUENCE</scope>
    <source>
        <strain evidence="2">SC-2020</strain>
    </source>
</reference>
<keyword evidence="3" id="KW-1185">Reference proteome</keyword>
<protein>
    <submittedName>
        <fullName evidence="2">Uncharacterized protein</fullName>
    </submittedName>
</protein>
<accession>A0AAD6QTV2</accession>
<keyword evidence="1" id="KW-0472">Membrane</keyword>
<name>A0AAD6QTV2_9ROSI</name>
<proteinExistence type="predicted"/>
<gene>
    <name evidence="2" type="ORF">NC653_013124</name>
</gene>
<dbReference type="EMBL" id="JAQIZT010000005">
    <property type="protein sequence ID" value="KAJ6996418.1"/>
    <property type="molecule type" value="Genomic_DNA"/>
</dbReference>
<evidence type="ECO:0000256" key="1">
    <source>
        <dbReference type="SAM" id="Phobius"/>
    </source>
</evidence>
<evidence type="ECO:0000313" key="2">
    <source>
        <dbReference type="EMBL" id="KAJ6996418.1"/>
    </source>
</evidence>
<dbReference type="Proteomes" id="UP001164929">
    <property type="component" value="Chromosome 5"/>
</dbReference>
<dbReference type="AlphaFoldDB" id="A0AAD6QTV2"/>
<organism evidence="2 3">
    <name type="scientific">Populus alba x Populus x berolinensis</name>
    <dbReference type="NCBI Taxonomy" id="444605"/>
    <lineage>
        <taxon>Eukaryota</taxon>
        <taxon>Viridiplantae</taxon>
        <taxon>Streptophyta</taxon>
        <taxon>Embryophyta</taxon>
        <taxon>Tracheophyta</taxon>
        <taxon>Spermatophyta</taxon>
        <taxon>Magnoliopsida</taxon>
        <taxon>eudicotyledons</taxon>
        <taxon>Gunneridae</taxon>
        <taxon>Pentapetalae</taxon>
        <taxon>rosids</taxon>
        <taxon>fabids</taxon>
        <taxon>Malpighiales</taxon>
        <taxon>Salicaceae</taxon>
        <taxon>Saliceae</taxon>
        <taxon>Populus</taxon>
    </lineage>
</organism>
<sequence>MMCYFRTMTDFNHLLLENCITVSIPVVLLLIYPAYGHNWFLDLSLKIEGVLGIHFSRLLTASVFKASELKPRH</sequence>
<evidence type="ECO:0000313" key="3">
    <source>
        <dbReference type="Proteomes" id="UP001164929"/>
    </source>
</evidence>